<dbReference type="RefSeq" id="WP_105014509.1">
    <property type="nucleotide sequence ID" value="NZ_MSCN01000001.1"/>
</dbReference>
<gene>
    <name evidence="2" type="ORF">BTO18_01425</name>
</gene>
<sequence>MKNLKSIIAILAISLSTVFSVNATEKESEKEYATKVTKQLRTEIVSMLGTKIQLELKSDTKAEVSFMINSKNEVVVISVDCKLTEFNSFVKSKLNYKKIDVKGVKKGEIYKIPVKINAA</sequence>
<keyword evidence="3" id="KW-1185">Reference proteome</keyword>
<dbReference type="AlphaFoldDB" id="A0A2S7WKG0"/>
<organism evidence="2 3">
    <name type="scientific">Polaribacter porphyrae</name>
    <dbReference type="NCBI Taxonomy" id="1137780"/>
    <lineage>
        <taxon>Bacteria</taxon>
        <taxon>Pseudomonadati</taxon>
        <taxon>Bacteroidota</taxon>
        <taxon>Flavobacteriia</taxon>
        <taxon>Flavobacteriales</taxon>
        <taxon>Flavobacteriaceae</taxon>
    </lineage>
</organism>
<keyword evidence="1" id="KW-0732">Signal</keyword>
<dbReference type="OrthoDB" id="1202666at2"/>
<dbReference type="EMBL" id="MSCN01000001">
    <property type="protein sequence ID" value="PQJ77926.1"/>
    <property type="molecule type" value="Genomic_DNA"/>
</dbReference>
<feature type="chain" id="PRO_5015565383" evidence="1">
    <location>
        <begin position="24"/>
        <end position="119"/>
    </location>
</feature>
<protein>
    <submittedName>
        <fullName evidence="2">Uncharacterized protein</fullName>
    </submittedName>
</protein>
<name>A0A2S7WKG0_9FLAO</name>
<proteinExistence type="predicted"/>
<comment type="caution">
    <text evidence="2">The sequence shown here is derived from an EMBL/GenBank/DDBJ whole genome shotgun (WGS) entry which is preliminary data.</text>
</comment>
<evidence type="ECO:0000256" key="1">
    <source>
        <dbReference type="SAM" id="SignalP"/>
    </source>
</evidence>
<feature type="signal peptide" evidence="1">
    <location>
        <begin position="1"/>
        <end position="23"/>
    </location>
</feature>
<evidence type="ECO:0000313" key="3">
    <source>
        <dbReference type="Proteomes" id="UP000238882"/>
    </source>
</evidence>
<reference evidence="2 3" key="1">
    <citation type="submission" date="2016-12" db="EMBL/GenBank/DDBJ databases">
        <title>Trade-off between light-utilization and light-protection in marine flavobacteria.</title>
        <authorList>
            <person name="Kumagai Y."/>
            <person name="Yoshizawa S."/>
            <person name="Kogure K."/>
            <person name="Iwasaki W."/>
        </authorList>
    </citation>
    <scope>NUCLEOTIDE SEQUENCE [LARGE SCALE GENOMIC DNA]</scope>
    <source>
        <strain evidence="2 3">NBRC 108759</strain>
    </source>
</reference>
<evidence type="ECO:0000313" key="2">
    <source>
        <dbReference type="EMBL" id="PQJ77926.1"/>
    </source>
</evidence>
<dbReference type="Proteomes" id="UP000238882">
    <property type="component" value="Unassembled WGS sequence"/>
</dbReference>
<accession>A0A2S7WKG0</accession>